<dbReference type="OrthoDB" id="2390014at2"/>
<dbReference type="AlphaFoldDB" id="A0A544TV04"/>
<sequence length="136" mass="15598">MLKGKKRSMLIGGLVAFAVVYFNKMENREKAKTTMKNSKTKMSSYMDSRKHQPTQMTKAGFSDPNDPDDNRMVEEGSMYSVQYYIEKVQSPDSKAEAKQAFPKSQQKKLPKMKESYQEDNNESPAKQENTNHNVSN</sequence>
<proteinExistence type="predicted"/>
<comment type="caution">
    <text evidence="2">The sequence shown here is derived from an EMBL/GenBank/DDBJ whole genome shotgun (WGS) entry which is preliminary data.</text>
</comment>
<reference evidence="2 3" key="1">
    <citation type="submission" date="2019-06" db="EMBL/GenBank/DDBJ databases">
        <title>Psychrobacillus vulpis sp. nov., a new species isolated from feces of a red fox that inhabits in The Tablas de Daimiel Natural Park, Albacete, Spain.</title>
        <authorList>
            <person name="Rodriguez M."/>
            <person name="Reina J.C."/>
            <person name="Bejar V."/>
            <person name="Llamas I."/>
        </authorList>
    </citation>
    <scope>NUCLEOTIDE SEQUENCE [LARGE SCALE GENOMIC DNA]</scope>
    <source>
        <strain evidence="2 3">Z8</strain>
    </source>
</reference>
<feature type="region of interest" description="Disordered" evidence="1">
    <location>
        <begin position="30"/>
        <end position="76"/>
    </location>
</feature>
<dbReference type="EMBL" id="VDGI01000002">
    <property type="protein sequence ID" value="TQR21260.1"/>
    <property type="molecule type" value="Genomic_DNA"/>
</dbReference>
<protein>
    <submittedName>
        <fullName evidence="2">Uncharacterized protein</fullName>
    </submittedName>
</protein>
<evidence type="ECO:0000313" key="3">
    <source>
        <dbReference type="Proteomes" id="UP000316626"/>
    </source>
</evidence>
<dbReference type="RefSeq" id="WP_142641151.1">
    <property type="nucleotide sequence ID" value="NZ_VDGI01000002.1"/>
</dbReference>
<keyword evidence="3" id="KW-1185">Reference proteome</keyword>
<evidence type="ECO:0000313" key="2">
    <source>
        <dbReference type="EMBL" id="TQR21260.1"/>
    </source>
</evidence>
<gene>
    <name evidence="2" type="ORF">FG384_03370</name>
</gene>
<organism evidence="2 3">
    <name type="scientific">Psychrobacillus vulpis</name>
    <dbReference type="NCBI Taxonomy" id="2325572"/>
    <lineage>
        <taxon>Bacteria</taxon>
        <taxon>Bacillati</taxon>
        <taxon>Bacillota</taxon>
        <taxon>Bacilli</taxon>
        <taxon>Bacillales</taxon>
        <taxon>Bacillaceae</taxon>
        <taxon>Psychrobacillus</taxon>
    </lineage>
</organism>
<evidence type="ECO:0000256" key="1">
    <source>
        <dbReference type="SAM" id="MobiDB-lite"/>
    </source>
</evidence>
<name>A0A544TV04_9BACI</name>
<feature type="compositionally biased region" description="Polar residues" evidence="1">
    <location>
        <begin position="122"/>
        <end position="136"/>
    </location>
</feature>
<dbReference type="Proteomes" id="UP000316626">
    <property type="component" value="Unassembled WGS sequence"/>
</dbReference>
<accession>A0A544TV04</accession>
<feature type="region of interest" description="Disordered" evidence="1">
    <location>
        <begin position="90"/>
        <end position="136"/>
    </location>
</feature>
<feature type="compositionally biased region" description="Low complexity" evidence="1">
    <location>
        <begin position="34"/>
        <end position="46"/>
    </location>
</feature>